<feature type="transmembrane region" description="Helical" evidence="1">
    <location>
        <begin position="6"/>
        <end position="26"/>
    </location>
</feature>
<sequence length="84" mass="9646">MEKQFFISVSILLFMIGAIALHYITFDTQTVHTKLSEIVAITKLPSPSLSVAFYEPRVFLLEHARHPAYPQMQAIDKMDFVYAQ</sequence>
<keyword evidence="1" id="KW-0812">Transmembrane</keyword>
<dbReference type="AlphaFoldDB" id="A0A1W1EAF8"/>
<name>A0A1W1EAF8_9ZZZZ</name>
<accession>A0A1W1EAF8</accession>
<reference evidence="2" key="1">
    <citation type="submission" date="2016-10" db="EMBL/GenBank/DDBJ databases">
        <authorList>
            <person name="de Groot N.N."/>
        </authorList>
    </citation>
    <scope>NUCLEOTIDE SEQUENCE</scope>
</reference>
<organism evidence="2">
    <name type="scientific">hydrothermal vent metagenome</name>
    <dbReference type="NCBI Taxonomy" id="652676"/>
    <lineage>
        <taxon>unclassified sequences</taxon>
        <taxon>metagenomes</taxon>
        <taxon>ecological metagenomes</taxon>
    </lineage>
</organism>
<gene>
    <name evidence="2" type="ORF">MNB_SV-4-496</name>
</gene>
<evidence type="ECO:0000313" key="2">
    <source>
        <dbReference type="EMBL" id="SFV90942.1"/>
    </source>
</evidence>
<proteinExistence type="predicted"/>
<evidence type="ECO:0000256" key="1">
    <source>
        <dbReference type="SAM" id="Phobius"/>
    </source>
</evidence>
<protein>
    <submittedName>
        <fullName evidence="2">Uncharacterized protein</fullName>
    </submittedName>
</protein>
<keyword evidence="1" id="KW-0472">Membrane</keyword>
<dbReference type="EMBL" id="FPIB01000026">
    <property type="protein sequence ID" value="SFV90942.1"/>
    <property type="molecule type" value="Genomic_DNA"/>
</dbReference>
<keyword evidence="1" id="KW-1133">Transmembrane helix</keyword>